<comment type="caution">
    <text evidence="4">The sequence shown here is derived from an EMBL/GenBank/DDBJ whole genome shotgun (WGS) entry which is preliminary data.</text>
</comment>
<evidence type="ECO:0000256" key="1">
    <source>
        <dbReference type="ARBA" id="ARBA00040365"/>
    </source>
</evidence>
<feature type="compositionally biased region" description="Basic and acidic residues" evidence="2">
    <location>
        <begin position="118"/>
        <end position="138"/>
    </location>
</feature>
<protein>
    <recommendedName>
        <fullName evidence="1">G patch domain-containing protein 4</fullName>
    </recommendedName>
</protein>
<proteinExistence type="predicted"/>
<organism evidence="4 5">
    <name type="scientific">Homarus americanus</name>
    <name type="common">American lobster</name>
    <dbReference type="NCBI Taxonomy" id="6706"/>
    <lineage>
        <taxon>Eukaryota</taxon>
        <taxon>Metazoa</taxon>
        <taxon>Ecdysozoa</taxon>
        <taxon>Arthropoda</taxon>
        <taxon>Crustacea</taxon>
        <taxon>Multicrustacea</taxon>
        <taxon>Malacostraca</taxon>
        <taxon>Eumalacostraca</taxon>
        <taxon>Eucarida</taxon>
        <taxon>Decapoda</taxon>
        <taxon>Pleocyemata</taxon>
        <taxon>Astacidea</taxon>
        <taxon>Nephropoidea</taxon>
        <taxon>Nephropidae</taxon>
        <taxon>Homarus</taxon>
    </lineage>
</organism>
<dbReference type="Pfam" id="PF01585">
    <property type="entry name" value="G-patch"/>
    <property type="match status" value="1"/>
</dbReference>
<feature type="domain" description="G-patch" evidence="3">
    <location>
        <begin position="13"/>
        <end position="51"/>
    </location>
</feature>
<dbReference type="PANTHER" id="PTHR23149:SF9">
    <property type="entry name" value="G PATCH DOMAIN-CONTAINING PROTEIN 4"/>
    <property type="match status" value="1"/>
</dbReference>
<evidence type="ECO:0000313" key="5">
    <source>
        <dbReference type="Proteomes" id="UP000747542"/>
    </source>
</evidence>
<dbReference type="Proteomes" id="UP000747542">
    <property type="component" value="Unassembled WGS sequence"/>
</dbReference>
<dbReference type="GO" id="GO:0003676">
    <property type="term" value="F:nucleic acid binding"/>
    <property type="evidence" value="ECO:0007669"/>
    <property type="project" value="InterPro"/>
</dbReference>
<name>A0A8J5N255_HOMAM</name>
<dbReference type="OrthoDB" id="10019757at2759"/>
<feature type="compositionally biased region" description="Basic residues" evidence="2">
    <location>
        <begin position="410"/>
        <end position="419"/>
    </location>
</feature>
<reference evidence="4" key="1">
    <citation type="journal article" date="2021" name="Sci. Adv.">
        <title>The American lobster genome reveals insights on longevity, neural, and immune adaptations.</title>
        <authorList>
            <person name="Polinski J.M."/>
            <person name="Zimin A.V."/>
            <person name="Clark K.F."/>
            <person name="Kohn A.B."/>
            <person name="Sadowski N."/>
            <person name="Timp W."/>
            <person name="Ptitsyn A."/>
            <person name="Khanna P."/>
            <person name="Romanova D.Y."/>
            <person name="Williams P."/>
            <person name="Greenwood S.J."/>
            <person name="Moroz L.L."/>
            <person name="Walt D.R."/>
            <person name="Bodnar A.G."/>
        </authorList>
    </citation>
    <scope>NUCLEOTIDE SEQUENCE</scope>
    <source>
        <strain evidence="4">GMGI-L3</strain>
    </source>
</reference>
<feature type="compositionally biased region" description="Basic residues" evidence="2">
    <location>
        <begin position="334"/>
        <end position="343"/>
    </location>
</feature>
<dbReference type="InterPro" id="IPR050656">
    <property type="entry name" value="PINX1"/>
</dbReference>
<feature type="region of interest" description="Disordered" evidence="2">
    <location>
        <begin position="116"/>
        <end position="138"/>
    </location>
</feature>
<accession>A0A8J5N255</accession>
<dbReference type="SMART" id="SM00443">
    <property type="entry name" value="G_patch"/>
    <property type="match status" value="1"/>
</dbReference>
<feature type="compositionally biased region" description="Polar residues" evidence="2">
    <location>
        <begin position="399"/>
        <end position="409"/>
    </location>
</feature>
<keyword evidence="5" id="KW-1185">Reference proteome</keyword>
<dbReference type="GO" id="GO:0005730">
    <property type="term" value="C:nucleolus"/>
    <property type="evidence" value="ECO:0007669"/>
    <property type="project" value="TreeGrafter"/>
</dbReference>
<gene>
    <name evidence="4" type="primary">gpatch4-L</name>
    <name evidence="4" type="ORF">Hamer_G000870</name>
</gene>
<sequence>MTSSGLKFAQLELEKYGWKEGKGLGREESGMTKAIKPKLKFDSSGLGHDIAEEFKFHWWDHVFNETAANISVDKTQYGSVQLSRKKEVIHVNKKKSSVDNKAKLYGSFVEGGILLGGNEEKEKSESEESEHEQKFSHQLTDEELFKICGGRTAHKGARHGLNMSAKLARSEELERLWMQKWATSDEQAQQEPVEGETKEKKKRKKQKQNRGEDISEIDTMFDVKLTKEKKVKVHKNENTNFTTKDLERSGMSNKLKKRKRDGGSALESPLEVVKNESSNDHNCSEELTNEDIEQPESQDSEMNRCKRKEKKKKRKNKETAVDDTNECAGDGKEMKKKKRKKVKCAGEKENSCTEVEEQEAKIVKEEIEVNQVCSESETTEPKKKMKKKLKDNDDKVQHTEGNSEVVQVTQKKKKKRRDT</sequence>
<feature type="region of interest" description="Disordered" evidence="2">
    <location>
        <begin position="183"/>
        <end position="350"/>
    </location>
</feature>
<dbReference type="InterPro" id="IPR000467">
    <property type="entry name" value="G_patch_dom"/>
</dbReference>
<feature type="region of interest" description="Disordered" evidence="2">
    <location>
        <begin position="371"/>
        <end position="419"/>
    </location>
</feature>
<dbReference type="AlphaFoldDB" id="A0A8J5N255"/>
<feature type="compositionally biased region" description="Basic residues" evidence="2">
    <location>
        <begin position="305"/>
        <end position="316"/>
    </location>
</feature>
<evidence type="ECO:0000256" key="2">
    <source>
        <dbReference type="SAM" id="MobiDB-lite"/>
    </source>
</evidence>
<dbReference type="PROSITE" id="PS50174">
    <property type="entry name" value="G_PATCH"/>
    <property type="match status" value="1"/>
</dbReference>
<feature type="compositionally biased region" description="Basic and acidic residues" evidence="2">
    <location>
        <begin position="273"/>
        <end position="284"/>
    </location>
</feature>
<dbReference type="PANTHER" id="PTHR23149">
    <property type="entry name" value="G PATCH DOMAIN CONTAINING PROTEIN"/>
    <property type="match status" value="1"/>
</dbReference>
<evidence type="ECO:0000259" key="3">
    <source>
        <dbReference type="PROSITE" id="PS50174"/>
    </source>
</evidence>
<feature type="compositionally biased region" description="Acidic residues" evidence="2">
    <location>
        <begin position="287"/>
        <end position="299"/>
    </location>
</feature>
<dbReference type="EMBL" id="JAHLQT010011632">
    <property type="protein sequence ID" value="KAG7171928.1"/>
    <property type="molecule type" value="Genomic_DNA"/>
</dbReference>
<evidence type="ECO:0000313" key="4">
    <source>
        <dbReference type="EMBL" id="KAG7171928.1"/>
    </source>
</evidence>